<feature type="transmembrane region" description="Helical" evidence="1">
    <location>
        <begin position="12"/>
        <end position="40"/>
    </location>
</feature>
<sequence length="177" mass="18844">MRHWLPNALSYQLVWIAAVGGAARGWWWAGPVAFVLFAAWQLPLSRHRRADVLLCVGAMAVGFVVDSIWAGTGLMRFASPVPSTQFAPLWIVALWAGFALTLNHSLAALKPRLLLGTLLGACGGPLAYAIAERAWDAVDLGARPGPALLALAVAWSLVTPLLLVAARRLAPLPGTPR</sequence>
<reference evidence="2 3" key="1">
    <citation type="submission" date="2020-08" db="EMBL/GenBank/DDBJ databases">
        <title>Genomic Encyclopedia of Type Strains, Phase IV (KMG-IV): sequencing the most valuable type-strain genomes for metagenomic binning, comparative biology and taxonomic classification.</title>
        <authorList>
            <person name="Goeker M."/>
        </authorList>
    </citation>
    <scope>NUCLEOTIDE SEQUENCE [LARGE SCALE GENOMIC DNA]</scope>
    <source>
        <strain evidence="2 3">DSM 24163</strain>
    </source>
</reference>
<dbReference type="InterPro" id="IPR021306">
    <property type="entry name" value="DUF2878"/>
</dbReference>
<evidence type="ECO:0000313" key="2">
    <source>
        <dbReference type="EMBL" id="MBB5207345.1"/>
    </source>
</evidence>
<dbReference type="Proteomes" id="UP000521199">
    <property type="component" value="Unassembled WGS sequence"/>
</dbReference>
<name>A0A7W8D5U7_9GAMM</name>
<proteinExistence type="predicted"/>
<keyword evidence="1" id="KW-0812">Transmembrane</keyword>
<dbReference type="EMBL" id="JACHHP010000001">
    <property type="protein sequence ID" value="MBB5207345.1"/>
    <property type="molecule type" value="Genomic_DNA"/>
</dbReference>
<keyword evidence="1" id="KW-1133">Transmembrane helix</keyword>
<keyword evidence="1" id="KW-0472">Membrane</keyword>
<dbReference type="Pfam" id="PF11086">
    <property type="entry name" value="DUF2878"/>
    <property type="match status" value="1"/>
</dbReference>
<gene>
    <name evidence="2" type="ORF">HNQ52_000861</name>
</gene>
<protein>
    <recommendedName>
        <fullName evidence="4">DUF2878 domain-containing protein</fullName>
    </recommendedName>
</protein>
<feature type="transmembrane region" description="Helical" evidence="1">
    <location>
        <begin position="113"/>
        <end position="131"/>
    </location>
</feature>
<organism evidence="2 3">
    <name type="scientific">Chiayiivirga flava</name>
    <dbReference type="NCBI Taxonomy" id="659595"/>
    <lineage>
        <taxon>Bacteria</taxon>
        <taxon>Pseudomonadati</taxon>
        <taxon>Pseudomonadota</taxon>
        <taxon>Gammaproteobacteria</taxon>
        <taxon>Lysobacterales</taxon>
        <taxon>Lysobacteraceae</taxon>
        <taxon>Chiayiivirga</taxon>
    </lineage>
</organism>
<feature type="transmembrane region" description="Helical" evidence="1">
    <location>
        <begin position="87"/>
        <end position="106"/>
    </location>
</feature>
<evidence type="ECO:0008006" key="4">
    <source>
        <dbReference type="Google" id="ProtNLM"/>
    </source>
</evidence>
<comment type="caution">
    <text evidence="2">The sequence shown here is derived from an EMBL/GenBank/DDBJ whole genome shotgun (WGS) entry which is preliminary data.</text>
</comment>
<keyword evidence="3" id="KW-1185">Reference proteome</keyword>
<feature type="transmembrane region" description="Helical" evidence="1">
    <location>
        <begin position="52"/>
        <end position="75"/>
    </location>
</feature>
<dbReference type="RefSeq" id="WP_183959857.1">
    <property type="nucleotide sequence ID" value="NZ_JACHHP010000001.1"/>
</dbReference>
<feature type="transmembrane region" description="Helical" evidence="1">
    <location>
        <begin position="147"/>
        <end position="166"/>
    </location>
</feature>
<dbReference type="AlphaFoldDB" id="A0A7W8D5U7"/>
<accession>A0A7W8D5U7</accession>
<evidence type="ECO:0000313" key="3">
    <source>
        <dbReference type="Proteomes" id="UP000521199"/>
    </source>
</evidence>
<evidence type="ECO:0000256" key="1">
    <source>
        <dbReference type="SAM" id="Phobius"/>
    </source>
</evidence>